<evidence type="ECO:0000256" key="5">
    <source>
        <dbReference type="ARBA" id="ARBA00022840"/>
    </source>
</evidence>
<keyword evidence="2 8" id="KW-0808">Transferase</keyword>
<comment type="catalytic activity">
    <reaction evidence="6 8">
        <text>dCMP + ATP = dCDP + ADP</text>
        <dbReference type="Rhea" id="RHEA:25094"/>
        <dbReference type="ChEBI" id="CHEBI:30616"/>
        <dbReference type="ChEBI" id="CHEBI:57566"/>
        <dbReference type="ChEBI" id="CHEBI:58593"/>
        <dbReference type="ChEBI" id="CHEBI:456216"/>
        <dbReference type="EC" id="2.7.4.25"/>
    </reaction>
</comment>
<evidence type="ECO:0000256" key="2">
    <source>
        <dbReference type="ARBA" id="ARBA00022679"/>
    </source>
</evidence>
<dbReference type="RefSeq" id="WP_006598471.1">
    <property type="nucleotide sequence ID" value="NZ_GL622359.1"/>
</dbReference>
<comment type="similarity">
    <text evidence="1 8">Belongs to the cytidylate kinase family. Type 1 subfamily.</text>
</comment>
<keyword evidence="11" id="KW-1185">Reference proteome</keyword>
<proteinExistence type="inferred from homology"/>
<dbReference type="InterPro" id="IPR003136">
    <property type="entry name" value="Cytidylate_kin"/>
</dbReference>
<dbReference type="Proteomes" id="UP000004754">
    <property type="component" value="Unassembled WGS sequence"/>
</dbReference>
<dbReference type="Pfam" id="PF02224">
    <property type="entry name" value="Cytidylate_kin"/>
    <property type="match status" value="1"/>
</dbReference>
<dbReference type="InterPro" id="IPR027417">
    <property type="entry name" value="P-loop_NTPase"/>
</dbReference>
<evidence type="ECO:0000256" key="3">
    <source>
        <dbReference type="ARBA" id="ARBA00022741"/>
    </source>
</evidence>
<feature type="binding site" evidence="8">
    <location>
        <begin position="7"/>
        <end position="15"/>
    </location>
    <ligand>
        <name>ATP</name>
        <dbReference type="ChEBI" id="CHEBI:30616"/>
    </ligand>
</feature>
<dbReference type="GO" id="GO:0036430">
    <property type="term" value="F:CMP kinase activity"/>
    <property type="evidence" value="ECO:0007669"/>
    <property type="project" value="RHEA"/>
</dbReference>
<evidence type="ECO:0000313" key="11">
    <source>
        <dbReference type="Proteomes" id="UP000004754"/>
    </source>
</evidence>
<gene>
    <name evidence="8 10" type="primary">cmk</name>
    <name evidence="10" type="ORF">HMP0721_1047</name>
</gene>
<dbReference type="PANTHER" id="PTHR21299">
    <property type="entry name" value="CYTIDYLATE KINASE/PANTOATE-BETA-ALANINE LIGASE"/>
    <property type="match status" value="1"/>
</dbReference>
<keyword evidence="5 8" id="KW-0067">ATP-binding</keyword>
<accession>E6MGB4</accession>
<dbReference type="GO" id="GO:0015949">
    <property type="term" value="P:nucleobase-containing small molecule interconversion"/>
    <property type="evidence" value="ECO:0007669"/>
    <property type="project" value="TreeGrafter"/>
</dbReference>
<evidence type="ECO:0000313" key="10">
    <source>
        <dbReference type="EMBL" id="EFV01654.1"/>
    </source>
</evidence>
<dbReference type="SUPFAM" id="SSF52540">
    <property type="entry name" value="P-loop containing nucleoside triphosphate hydrolases"/>
    <property type="match status" value="1"/>
</dbReference>
<dbReference type="GO" id="GO:0005524">
    <property type="term" value="F:ATP binding"/>
    <property type="evidence" value="ECO:0007669"/>
    <property type="project" value="UniProtKB-UniRule"/>
</dbReference>
<comment type="catalytic activity">
    <reaction evidence="7 8">
        <text>CMP + ATP = CDP + ADP</text>
        <dbReference type="Rhea" id="RHEA:11600"/>
        <dbReference type="ChEBI" id="CHEBI:30616"/>
        <dbReference type="ChEBI" id="CHEBI:58069"/>
        <dbReference type="ChEBI" id="CHEBI:60377"/>
        <dbReference type="ChEBI" id="CHEBI:456216"/>
        <dbReference type="EC" id="2.7.4.25"/>
    </reaction>
</comment>
<keyword evidence="4 8" id="KW-0418">Kinase</keyword>
<dbReference type="STRING" id="887929.HMP0721_1047"/>
<dbReference type="eggNOG" id="COG0283">
    <property type="taxonomic scope" value="Bacteria"/>
</dbReference>
<evidence type="ECO:0000256" key="1">
    <source>
        <dbReference type="ARBA" id="ARBA00009427"/>
    </source>
</evidence>
<dbReference type="NCBIfam" id="TIGR00017">
    <property type="entry name" value="cmk"/>
    <property type="match status" value="1"/>
</dbReference>
<keyword evidence="3 8" id="KW-0547">Nucleotide-binding</keyword>
<evidence type="ECO:0000256" key="7">
    <source>
        <dbReference type="ARBA" id="ARBA00048478"/>
    </source>
</evidence>
<keyword evidence="8" id="KW-0963">Cytoplasm</keyword>
<dbReference type="PANTHER" id="PTHR21299:SF2">
    <property type="entry name" value="CYTIDYLATE KINASE"/>
    <property type="match status" value="1"/>
</dbReference>
<sequence length="218" mass="23647">MQIAIDGPAGAGKSTIAKMVAAQLNIVYLDTGAMYRAITYAALSHRLDFDDTAAVAALAETAVIRFEGRQVFLNDEDVTAAIRDPEVSRFTSKVAVIPEVRALLVAQQQKIAGDTDVIMDGRDIGSVVLPEADYKFYLDATVEERARRRFDELKEKGQLGDKTLAAIEADIAQRDYNDAHRDVGPLVCCDDAVRVDTTGLDIPDVCAAILKAIGEDCR</sequence>
<dbReference type="CDD" id="cd02020">
    <property type="entry name" value="CMPK"/>
    <property type="match status" value="1"/>
</dbReference>
<reference evidence="10 11" key="1">
    <citation type="submission" date="2010-12" db="EMBL/GenBank/DDBJ databases">
        <authorList>
            <person name="Muzny D."/>
            <person name="Qin X."/>
            <person name="Deng J."/>
            <person name="Jiang H."/>
            <person name="Liu Y."/>
            <person name="Qu J."/>
            <person name="Song X.-Z."/>
            <person name="Zhang L."/>
            <person name="Thornton R."/>
            <person name="Coyle M."/>
            <person name="Francisco L."/>
            <person name="Jackson L."/>
            <person name="Javaid M."/>
            <person name="Korchina V."/>
            <person name="Kovar C."/>
            <person name="Mata R."/>
            <person name="Mathew T."/>
            <person name="Ngo R."/>
            <person name="Nguyen L."/>
            <person name="Nguyen N."/>
            <person name="Okwuonu G."/>
            <person name="Ongeri F."/>
            <person name="Pham C."/>
            <person name="Simmons D."/>
            <person name="Wilczek-Boney K."/>
            <person name="Hale W."/>
            <person name="Jakkamsetti A."/>
            <person name="Pham P."/>
            <person name="Ruth R."/>
            <person name="San Lucas F."/>
            <person name="Warren J."/>
            <person name="Zhang J."/>
            <person name="Zhao Z."/>
            <person name="Zhou C."/>
            <person name="Zhu D."/>
            <person name="Lee S."/>
            <person name="Bess C."/>
            <person name="Blankenburg K."/>
            <person name="Forbes L."/>
            <person name="Fu Q."/>
            <person name="Gubbala S."/>
            <person name="Hirani K."/>
            <person name="Jayaseelan J.C."/>
            <person name="Lara F."/>
            <person name="Munidasa M."/>
            <person name="Palculict T."/>
            <person name="Patil S."/>
            <person name="Pu L.-L."/>
            <person name="Saada N."/>
            <person name="Tang L."/>
            <person name="Weissenberger G."/>
            <person name="Zhu Y."/>
            <person name="Hemphill L."/>
            <person name="Shang Y."/>
            <person name="Youmans B."/>
            <person name="Ayvaz T."/>
            <person name="Ross M."/>
            <person name="Santibanez J."/>
            <person name="Aqrawi P."/>
            <person name="Gross S."/>
            <person name="Joshi V."/>
            <person name="Fowler G."/>
            <person name="Nazareth L."/>
            <person name="Reid J."/>
            <person name="Worley K."/>
            <person name="Petrosino J."/>
            <person name="Highlander S."/>
            <person name="Gibbs R."/>
        </authorList>
    </citation>
    <scope>NUCLEOTIDE SEQUENCE [LARGE SCALE GENOMIC DNA]</scope>
    <source>
        <strain evidence="10 11">ATCC 23263</strain>
    </source>
</reference>
<dbReference type="EC" id="2.7.4.25" evidence="8"/>
<comment type="caution">
    <text evidence="10">The sequence shown here is derived from an EMBL/GenBank/DDBJ whole genome shotgun (WGS) entry which is preliminary data.</text>
</comment>
<name>E6MGB4_9FIRM</name>
<dbReference type="HAMAP" id="MF_00238">
    <property type="entry name" value="Cytidyl_kinase_type1"/>
    <property type="match status" value="1"/>
</dbReference>
<dbReference type="HOGENOM" id="CLU_079959_0_2_9"/>
<protein>
    <recommendedName>
        <fullName evidence="8">Cytidylate kinase</fullName>
        <shortName evidence="8">CK</shortName>
        <ecNumber evidence="8">2.7.4.25</ecNumber>
    </recommendedName>
    <alternativeName>
        <fullName evidence="8">Cytidine monophosphate kinase</fullName>
        <shortName evidence="8">CMP kinase</shortName>
    </alternativeName>
</protein>
<dbReference type="GO" id="GO:0006220">
    <property type="term" value="P:pyrimidine nucleotide metabolic process"/>
    <property type="evidence" value="ECO:0007669"/>
    <property type="project" value="UniProtKB-UniRule"/>
</dbReference>
<organism evidence="10 11">
    <name type="scientific">Pseudoramibacter alactolyticus ATCC 23263</name>
    <dbReference type="NCBI Taxonomy" id="887929"/>
    <lineage>
        <taxon>Bacteria</taxon>
        <taxon>Bacillati</taxon>
        <taxon>Bacillota</taxon>
        <taxon>Clostridia</taxon>
        <taxon>Eubacteriales</taxon>
        <taxon>Eubacteriaceae</taxon>
        <taxon>Pseudoramibacter</taxon>
    </lineage>
</organism>
<dbReference type="GO" id="GO:0005829">
    <property type="term" value="C:cytosol"/>
    <property type="evidence" value="ECO:0007669"/>
    <property type="project" value="TreeGrafter"/>
</dbReference>
<dbReference type="InterPro" id="IPR011994">
    <property type="entry name" value="Cytidylate_kinase_dom"/>
</dbReference>
<evidence type="ECO:0000256" key="4">
    <source>
        <dbReference type="ARBA" id="ARBA00022777"/>
    </source>
</evidence>
<evidence type="ECO:0000259" key="9">
    <source>
        <dbReference type="Pfam" id="PF02224"/>
    </source>
</evidence>
<dbReference type="OrthoDB" id="9807434at2"/>
<dbReference type="Gene3D" id="3.40.50.300">
    <property type="entry name" value="P-loop containing nucleotide triphosphate hydrolases"/>
    <property type="match status" value="1"/>
</dbReference>
<evidence type="ECO:0000256" key="6">
    <source>
        <dbReference type="ARBA" id="ARBA00047615"/>
    </source>
</evidence>
<evidence type="ECO:0000256" key="8">
    <source>
        <dbReference type="HAMAP-Rule" id="MF_00238"/>
    </source>
</evidence>
<dbReference type="GO" id="GO:0036431">
    <property type="term" value="F:dCMP kinase activity"/>
    <property type="evidence" value="ECO:0007669"/>
    <property type="project" value="InterPro"/>
</dbReference>
<dbReference type="EMBL" id="AEQN01000016">
    <property type="protein sequence ID" value="EFV01654.1"/>
    <property type="molecule type" value="Genomic_DNA"/>
</dbReference>
<feature type="domain" description="Cytidylate kinase" evidence="9">
    <location>
        <begin position="3"/>
        <end position="213"/>
    </location>
</feature>
<dbReference type="AlphaFoldDB" id="E6MGB4"/>
<comment type="subcellular location">
    <subcellularLocation>
        <location evidence="8">Cytoplasm</location>
    </subcellularLocation>
</comment>